<evidence type="ECO:0000256" key="2">
    <source>
        <dbReference type="ARBA" id="ARBA00022679"/>
    </source>
</evidence>
<dbReference type="GO" id="GO:0016432">
    <property type="term" value="F:tRNA-uridine aminocarboxypropyltransferase activity"/>
    <property type="evidence" value="ECO:0007669"/>
    <property type="project" value="UniProtKB-EC"/>
</dbReference>
<reference evidence="8 9" key="1">
    <citation type="journal article" date="2018" name="Gigascience">
        <title>Genomes of trombidid mites reveal novel predicted allergens and laterally-transferred genes associated with secondary metabolism.</title>
        <authorList>
            <person name="Dong X."/>
            <person name="Chaisiri K."/>
            <person name="Xia D."/>
            <person name="Armstrong S.D."/>
            <person name="Fang Y."/>
            <person name="Donnelly M.J."/>
            <person name="Kadowaki T."/>
            <person name="McGarry J.W."/>
            <person name="Darby A.C."/>
            <person name="Makepeace B.L."/>
        </authorList>
    </citation>
    <scope>NUCLEOTIDE SEQUENCE [LARGE SCALE GENOMIC DNA]</scope>
    <source>
        <strain evidence="8">UoL-UT</strain>
    </source>
</reference>
<dbReference type="PANTHER" id="PTHR21392:SF0">
    <property type="entry name" value="TRNA-URIDINE AMINOCARBOXYPROPYLTRANSFERASE 2"/>
    <property type="match status" value="1"/>
</dbReference>
<proteinExistence type="inferred from homology"/>
<evidence type="ECO:0000256" key="3">
    <source>
        <dbReference type="ARBA" id="ARBA00022691"/>
    </source>
</evidence>
<dbReference type="Proteomes" id="UP000288716">
    <property type="component" value="Unassembled WGS sequence"/>
</dbReference>
<dbReference type="STRING" id="299467.A0A443SJ64"/>
<keyword evidence="3" id="KW-0949">S-adenosyl-L-methionine</keyword>
<name>A0A443SJ64_9ACAR</name>
<keyword evidence="2" id="KW-0808">Transferase</keyword>
<evidence type="ECO:0000256" key="4">
    <source>
        <dbReference type="ARBA" id="ARBA00022694"/>
    </source>
</evidence>
<evidence type="ECO:0000256" key="6">
    <source>
        <dbReference type="ARBA" id="ARBA00048718"/>
    </source>
</evidence>
<comment type="similarity">
    <text evidence="5">Belongs to the TDD superfamily. DTWD2 family.</text>
</comment>
<dbReference type="Pfam" id="PF03942">
    <property type="entry name" value="DTW"/>
    <property type="match status" value="1"/>
</dbReference>
<keyword evidence="4" id="KW-0819">tRNA processing</keyword>
<evidence type="ECO:0000259" key="7">
    <source>
        <dbReference type="SMART" id="SM01144"/>
    </source>
</evidence>
<organism evidence="8 9">
    <name type="scientific">Leptotrombidium deliense</name>
    <dbReference type="NCBI Taxonomy" id="299467"/>
    <lineage>
        <taxon>Eukaryota</taxon>
        <taxon>Metazoa</taxon>
        <taxon>Ecdysozoa</taxon>
        <taxon>Arthropoda</taxon>
        <taxon>Chelicerata</taxon>
        <taxon>Arachnida</taxon>
        <taxon>Acari</taxon>
        <taxon>Acariformes</taxon>
        <taxon>Trombidiformes</taxon>
        <taxon>Prostigmata</taxon>
        <taxon>Anystina</taxon>
        <taxon>Parasitengona</taxon>
        <taxon>Trombiculoidea</taxon>
        <taxon>Trombiculidae</taxon>
        <taxon>Leptotrombidium</taxon>
    </lineage>
</organism>
<comment type="caution">
    <text evidence="8">The sequence shown here is derived from an EMBL/GenBank/DDBJ whole genome shotgun (WGS) entry which is preliminary data.</text>
</comment>
<evidence type="ECO:0000313" key="9">
    <source>
        <dbReference type="Proteomes" id="UP000288716"/>
    </source>
</evidence>
<dbReference type="PANTHER" id="PTHR21392">
    <property type="entry name" value="TRNA-URIDINE AMINOCARBOXYPROPYLTRANSFERASE 2"/>
    <property type="match status" value="1"/>
</dbReference>
<accession>A0A443SJ64</accession>
<feature type="domain" description="DTW" evidence="7">
    <location>
        <begin position="35"/>
        <end position="228"/>
    </location>
</feature>
<dbReference type="InterPro" id="IPR005636">
    <property type="entry name" value="DTW"/>
</dbReference>
<dbReference type="AlphaFoldDB" id="A0A443SJ64"/>
<comment type="catalytic activity">
    <reaction evidence="6">
        <text>a uridine in tRNA + S-adenosyl-L-methionine = a 3-[(3S)-3-amino-3-carboxypropyl]uridine in tRNA + S-methyl-5'-thioadenosine + H(+)</text>
        <dbReference type="Rhea" id="RHEA:62432"/>
        <dbReference type="Rhea" id="RHEA-COMP:13339"/>
        <dbReference type="Rhea" id="RHEA-COMP:16092"/>
        <dbReference type="ChEBI" id="CHEBI:15378"/>
        <dbReference type="ChEBI" id="CHEBI:17509"/>
        <dbReference type="ChEBI" id="CHEBI:59789"/>
        <dbReference type="ChEBI" id="CHEBI:65315"/>
        <dbReference type="ChEBI" id="CHEBI:82930"/>
        <dbReference type="EC" id="2.5.1.25"/>
    </reaction>
</comment>
<evidence type="ECO:0000313" key="8">
    <source>
        <dbReference type="EMBL" id="RWS27571.1"/>
    </source>
</evidence>
<dbReference type="GO" id="GO:0008033">
    <property type="term" value="P:tRNA processing"/>
    <property type="evidence" value="ECO:0007669"/>
    <property type="project" value="UniProtKB-KW"/>
</dbReference>
<dbReference type="EMBL" id="NCKV01001919">
    <property type="protein sequence ID" value="RWS27571.1"/>
    <property type="molecule type" value="Genomic_DNA"/>
</dbReference>
<gene>
    <name evidence="8" type="ORF">B4U80_10991</name>
</gene>
<protein>
    <recommendedName>
        <fullName evidence="1">tRNA-uridine aminocarboxypropyltransferase</fullName>
        <ecNumber evidence="1">2.5.1.25</ecNumber>
    </recommendedName>
</protein>
<dbReference type="VEuPathDB" id="VectorBase:LDEU004469"/>
<evidence type="ECO:0000256" key="5">
    <source>
        <dbReference type="ARBA" id="ARBA00034489"/>
    </source>
</evidence>
<dbReference type="SMART" id="SM01144">
    <property type="entry name" value="DTW"/>
    <property type="match status" value="1"/>
</dbReference>
<dbReference type="InterPro" id="IPR039262">
    <property type="entry name" value="DTWD2/TAPT"/>
</dbReference>
<sequence length="266" mass="29988">MAALSDECCSSSLEHEELNAVIEELSNIPVDPPSKRELCNNCSRPVSVCWCAYLPVTPLNIKSKLIILQHPSEEKRCLRTAKILELSLASGRCKVIKGKKFSLNKNVELRDLVGTSQKTLLLFPSTDSVELTNVDLSVPHNVVIIDGTWSQARAMYNSSPDIHSFTKVEINVGKPSNYVIRTQPTEECLSTVETAAITLSYLESNPNIYEILTKPLEALCSFQLKHGAVHHFSKEYLILNGLYKKPITRRIKKKLRKHQDIKNYIR</sequence>
<dbReference type="OrthoDB" id="408541at2759"/>
<evidence type="ECO:0000256" key="1">
    <source>
        <dbReference type="ARBA" id="ARBA00012386"/>
    </source>
</evidence>
<dbReference type="EC" id="2.5.1.25" evidence="1"/>
<keyword evidence="9" id="KW-1185">Reference proteome</keyword>